<proteinExistence type="predicted"/>
<protein>
    <submittedName>
        <fullName evidence="1">Uncharacterized protein</fullName>
    </submittedName>
</protein>
<evidence type="ECO:0000313" key="1">
    <source>
        <dbReference type="EMBL" id="KAJ9661646.1"/>
    </source>
</evidence>
<accession>A0ACC3AFX7</accession>
<organism evidence="1 2">
    <name type="scientific">Neophaeococcomyces mojaviensis</name>
    <dbReference type="NCBI Taxonomy" id="3383035"/>
    <lineage>
        <taxon>Eukaryota</taxon>
        <taxon>Fungi</taxon>
        <taxon>Dikarya</taxon>
        <taxon>Ascomycota</taxon>
        <taxon>Pezizomycotina</taxon>
        <taxon>Eurotiomycetes</taxon>
        <taxon>Chaetothyriomycetidae</taxon>
        <taxon>Chaetothyriales</taxon>
        <taxon>Chaetothyriales incertae sedis</taxon>
        <taxon>Neophaeococcomyces</taxon>
    </lineage>
</organism>
<name>A0ACC3AFX7_9EURO</name>
<comment type="caution">
    <text evidence="1">The sequence shown here is derived from an EMBL/GenBank/DDBJ whole genome shotgun (WGS) entry which is preliminary data.</text>
</comment>
<evidence type="ECO:0000313" key="2">
    <source>
        <dbReference type="Proteomes" id="UP001172386"/>
    </source>
</evidence>
<sequence>MSVVPAGISNAAAYLVKFSPTAWIKSWLLYLGIQTHVRATIDPELKPLHNVCEYLNALHIYTDEARQGIVRSVDSHHFCSHVRKDLRQCLIYDSCTPGARLIGIEYMIPKSKYLQLPPEEQKLWHSHEFEVKSGMLVLPTPESHRGHEDKWEKLETEAMSEVVGLYGKIWHTWQVDRDAEIPMGWPRLMGSLTEYEQLDIDEALKDRNARFNVDHTKKREVRRGIETPGIPENADSWWKEAKEKKLGVYST</sequence>
<dbReference type="Proteomes" id="UP001172386">
    <property type="component" value="Unassembled WGS sequence"/>
</dbReference>
<dbReference type="EMBL" id="JAPDRQ010000021">
    <property type="protein sequence ID" value="KAJ9661646.1"/>
    <property type="molecule type" value="Genomic_DNA"/>
</dbReference>
<gene>
    <name evidence="1" type="ORF">H2198_001822</name>
</gene>
<keyword evidence="2" id="KW-1185">Reference proteome</keyword>
<reference evidence="1" key="1">
    <citation type="submission" date="2022-10" db="EMBL/GenBank/DDBJ databases">
        <title>Culturing micro-colonial fungi from biological soil crusts in the Mojave desert and describing Neophaeococcomyces mojavensis, and introducing the new genera and species Taxawa tesnikishii.</title>
        <authorList>
            <person name="Kurbessoian T."/>
            <person name="Stajich J.E."/>
        </authorList>
    </citation>
    <scope>NUCLEOTIDE SEQUENCE</scope>
    <source>
        <strain evidence="1">JES_112</strain>
    </source>
</reference>